<reference evidence="1" key="1">
    <citation type="submission" date="2020-05" db="EMBL/GenBank/DDBJ databases">
        <authorList>
            <person name="Chiriac C."/>
            <person name="Salcher M."/>
            <person name="Ghai R."/>
            <person name="Kavagutti S V."/>
        </authorList>
    </citation>
    <scope>NUCLEOTIDE SEQUENCE</scope>
</reference>
<proteinExistence type="predicted"/>
<sequence>MLGAYSRVIQAGRDRMRLAHLTELVLHQVGLHTVHNARDSMPDSCTTLWLYPHKVNLGECCKAAEDTCGV</sequence>
<evidence type="ECO:0000313" key="1">
    <source>
        <dbReference type="EMBL" id="CAB5003343.1"/>
    </source>
</evidence>
<dbReference type="EMBL" id="CAFBOG010000357">
    <property type="protein sequence ID" value="CAB5003343.1"/>
    <property type="molecule type" value="Genomic_DNA"/>
</dbReference>
<name>A0A6J7PJC2_9ZZZZ</name>
<organism evidence="1">
    <name type="scientific">freshwater metagenome</name>
    <dbReference type="NCBI Taxonomy" id="449393"/>
    <lineage>
        <taxon>unclassified sequences</taxon>
        <taxon>metagenomes</taxon>
        <taxon>ecological metagenomes</taxon>
    </lineage>
</organism>
<protein>
    <submittedName>
        <fullName evidence="1">Unannotated protein</fullName>
    </submittedName>
</protein>
<accession>A0A6J7PJC2</accession>
<gene>
    <name evidence="1" type="ORF">UFOPK3914_02287</name>
</gene>
<dbReference type="AlphaFoldDB" id="A0A6J7PJC2"/>